<accession>A0A974CU24</accession>
<protein>
    <submittedName>
        <fullName evidence="1">Uncharacterized protein</fullName>
    </submittedName>
</protein>
<name>A0A974CU24_XENLA</name>
<sequence>MIKADITSPPTVLHRNICRFKSSSAHNFSCIPFNSIECGRRLLLWLTRTEFCPTRLLFGVPKKRNTSWTLPPACCSCFLQFTSATKRQTKQKSCTIISHLLSVVAHQES</sequence>
<proteinExistence type="predicted"/>
<evidence type="ECO:0000313" key="2">
    <source>
        <dbReference type="Proteomes" id="UP000694892"/>
    </source>
</evidence>
<gene>
    <name evidence="1" type="ORF">XELAEV_18029542mg</name>
</gene>
<dbReference type="EMBL" id="CM004475">
    <property type="protein sequence ID" value="OCT78446.1"/>
    <property type="molecule type" value="Genomic_DNA"/>
</dbReference>
<dbReference type="AlphaFoldDB" id="A0A974CU24"/>
<evidence type="ECO:0000313" key="1">
    <source>
        <dbReference type="EMBL" id="OCT78446.1"/>
    </source>
</evidence>
<reference evidence="2" key="1">
    <citation type="journal article" date="2016" name="Nature">
        <title>Genome evolution in the allotetraploid frog Xenopus laevis.</title>
        <authorList>
            <person name="Session A.M."/>
            <person name="Uno Y."/>
            <person name="Kwon T."/>
            <person name="Chapman J.A."/>
            <person name="Toyoda A."/>
            <person name="Takahashi S."/>
            <person name="Fukui A."/>
            <person name="Hikosaka A."/>
            <person name="Suzuki A."/>
            <person name="Kondo M."/>
            <person name="van Heeringen S.J."/>
            <person name="Quigley I."/>
            <person name="Heinz S."/>
            <person name="Ogino H."/>
            <person name="Ochi H."/>
            <person name="Hellsten U."/>
            <person name="Lyons J.B."/>
            <person name="Simakov O."/>
            <person name="Putnam N."/>
            <person name="Stites J."/>
            <person name="Kuroki Y."/>
            <person name="Tanaka T."/>
            <person name="Michiue T."/>
            <person name="Watanabe M."/>
            <person name="Bogdanovic O."/>
            <person name="Lister R."/>
            <person name="Georgiou G."/>
            <person name="Paranjpe S.S."/>
            <person name="van Kruijsbergen I."/>
            <person name="Shu S."/>
            <person name="Carlson J."/>
            <person name="Kinoshita T."/>
            <person name="Ohta Y."/>
            <person name="Mawaribuchi S."/>
            <person name="Jenkins J."/>
            <person name="Grimwood J."/>
            <person name="Schmutz J."/>
            <person name="Mitros T."/>
            <person name="Mozaffari S.V."/>
            <person name="Suzuki Y."/>
            <person name="Haramoto Y."/>
            <person name="Yamamoto T.S."/>
            <person name="Takagi C."/>
            <person name="Heald R."/>
            <person name="Miller K."/>
            <person name="Haudenschild C."/>
            <person name="Kitzman J."/>
            <person name="Nakayama T."/>
            <person name="Izutsu Y."/>
            <person name="Robert J."/>
            <person name="Fortriede J."/>
            <person name="Burns K."/>
            <person name="Lotay V."/>
            <person name="Karimi K."/>
            <person name="Yasuoka Y."/>
            <person name="Dichmann D.S."/>
            <person name="Flajnik M.F."/>
            <person name="Houston D.W."/>
            <person name="Shendure J."/>
            <person name="DuPasquier L."/>
            <person name="Vize P.D."/>
            <person name="Zorn A.M."/>
            <person name="Ito M."/>
            <person name="Marcotte E.M."/>
            <person name="Wallingford J.B."/>
            <person name="Ito Y."/>
            <person name="Asashima M."/>
            <person name="Ueno N."/>
            <person name="Matsuda Y."/>
            <person name="Veenstra G.J."/>
            <person name="Fujiyama A."/>
            <person name="Harland R.M."/>
            <person name="Taira M."/>
            <person name="Rokhsar D.S."/>
        </authorList>
    </citation>
    <scope>NUCLEOTIDE SEQUENCE [LARGE SCALE GENOMIC DNA]</scope>
    <source>
        <strain evidence="2">J</strain>
    </source>
</reference>
<organism evidence="1 2">
    <name type="scientific">Xenopus laevis</name>
    <name type="common">African clawed frog</name>
    <dbReference type="NCBI Taxonomy" id="8355"/>
    <lineage>
        <taxon>Eukaryota</taxon>
        <taxon>Metazoa</taxon>
        <taxon>Chordata</taxon>
        <taxon>Craniata</taxon>
        <taxon>Vertebrata</taxon>
        <taxon>Euteleostomi</taxon>
        <taxon>Amphibia</taxon>
        <taxon>Batrachia</taxon>
        <taxon>Anura</taxon>
        <taxon>Pipoidea</taxon>
        <taxon>Pipidae</taxon>
        <taxon>Xenopodinae</taxon>
        <taxon>Xenopus</taxon>
        <taxon>Xenopus</taxon>
    </lineage>
</organism>
<dbReference type="Proteomes" id="UP000694892">
    <property type="component" value="Chromosome 5S"/>
</dbReference>